<organism evidence="7 8">
    <name type="scientific">Lojkania enalia</name>
    <dbReference type="NCBI Taxonomy" id="147567"/>
    <lineage>
        <taxon>Eukaryota</taxon>
        <taxon>Fungi</taxon>
        <taxon>Dikarya</taxon>
        <taxon>Ascomycota</taxon>
        <taxon>Pezizomycotina</taxon>
        <taxon>Dothideomycetes</taxon>
        <taxon>Pleosporomycetidae</taxon>
        <taxon>Pleosporales</taxon>
        <taxon>Pleosporales incertae sedis</taxon>
        <taxon>Lojkania</taxon>
    </lineage>
</organism>
<reference evidence="8" key="1">
    <citation type="journal article" date="2020" name="Stud. Mycol.">
        <title>101 Dothideomycetes genomes: A test case for predicting lifestyles and emergence of pathogens.</title>
        <authorList>
            <person name="Haridas S."/>
            <person name="Albert R."/>
            <person name="Binder M."/>
            <person name="Bloem J."/>
            <person name="LaButti K."/>
            <person name="Salamov A."/>
            <person name="Andreopoulos B."/>
            <person name="Baker S."/>
            <person name="Barry K."/>
            <person name="Bills G."/>
            <person name="Bluhm B."/>
            <person name="Cannon C."/>
            <person name="Castanera R."/>
            <person name="Culley D."/>
            <person name="Daum C."/>
            <person name="Ezra D."/>
            <person name="Gonzalez J."/>
            <person name="Henrissat B."/>
            <person name="Kuo A."/>
            <person name="Liang C."/>
            <person name="Lipzen A."/>
            <person name="Lutzoni F."/>
            <person name="Magnuson J."/>
            <person name="Mondo S."/>
            <person name="Nolan M."/>
            <person name="Ohm R."/>
            <person name="Pangilinan J."/>
            <person name="Park H.-J."/>
            <person name="Ramirez L."/>
            <person name="Alfaro M."/>
            <person name="Sun H."/>
            <person name="Tritt A."/>
            <person name="Yoshinaga Y."/>
            <person name="Zwiers L.-H."/>
            <person name="Turgeon B."/>
            <person name="Goodwin S."/>
            <person name="Spatafora J."/>
            <person name="Crous P."/>
            <person name="Grigoriev I."/>
        </authorList>
    </citation>
    <scope>NUCLEOTIDE SEQUENCE [LARGE SCALE GENOMIC DNA]</scope>
    <source>
        <strain evidence="8">CBS 304.66</strain>
    </source>
</reference>
<keyword evidence="4 6" id="KW-1133">Transmembrane helix</keyword>
<evidence type="ECO:0000256" key="5">
    <source>
        <dbReference type="ARBA" id="ARBA00023136"/>
    </source>
</evidence>
<keyword evidence="8" id="KW-1185">Reference proteome</keyword>
<comment type="caution">
    <text evidence="7">The sequence shown here is derived from an EMBL/GenBank/DDBJ whole genome shotgun (WGS) entry which is preliminary data.</text>
</comment>
<proteinExistence type="predicted"/>
<dbReference type="PANTHER" id="PTHR48020">
    <property type="entry name" value="PROTON MYO-INOSITOL COTRANSPORTER"/>
    <property type="match status" value="1"/>
</dbReference>
<dbReference type="InterPro" id="IPR005828">
    <property type="entry name" value="MFS_sugar_transport-like"/>
</dbReference>
<evidence type="ECO:0000256" key="6">
    <source>
        <dbReference type="SAM" id="Phobius"/>
    </source>
</evidence>
<evidence type="ECO:0000256" key="3">
    <source>
        <dbReference type="ARBA" id="ARBA00022692"/>
    </source>
</evidence>
<dbReference type="EMBL" id="ML986726">
    <property type="protein sequence ID" value="KAF2258964.1"/>
    <property type="molecule type" value="Genomic_DNA"/>
</dbReference>
<evidence type="ECO:0000313" key="8">
    <source>
        <dbReference type="Proteomes" id="UP000800093"/>
    </source>
</evidence>
<keyword evidence="5 6" id="KW-0472">Membrane</keyword>
<dbReference type="GO" id="GO:0016020">
    <property type="term" value="C:membrane"/>
    <property type="evidence" value="ECO:0007669"/>
    <property type="project" value="UniProtKB-SubCell"/>
</dbReference>
<evidence type="ECO:0000256" key="1">
    <source>
        <dbReference type="ARBA" id="ARBA00004370"/>
    </source>
</evidence>
<name>A0A9P4K3V0_9PLEO</name>
<dbReference type="Gene3D" id="1.20.1250.20">
    <property type="entry name" value="MFS general substrate transporter like domains"/>
    <property type="match status" value="1"/>
</dbReference>
<dbReference type="Proteomes" id="UP000800093">
    <property type="component" value="Unassembled WGS sequence"/>
</dbReference>
<dbReference type="AlphaFoldDB" id="A0A9P4K3V0"/>
<dbReference type="OrthoDB" id="6339427at2759"/>
<evidence type="ECO:0000313" key="7">
    <source>
        <dbReference type="EMBL" id="KAF2258964.1"/>
    </source>
</evidence>
<gene>
    <name evidence="7" type="ORF">CC78DRAFT_586484</name>
</gene>
<comment type="subcellular location">
    <subcellularLocation>
        <location evidence="1">Membrane</location>
    </subcellularLocation>
</comment>
<keyword evidence="3 6" id="KW-0812">Transmembrane</keyword>
<feature type="transmembrane region" description="Helical" evidence="6">
    <location>
        <begin position="116"/>
        <end position="137"/>
    </location>
</feature>
<protein>
    <submittedName>
        <fullName evidence="7">Uncharacterized protein</fullName>
    </submittedName>
</protein>
<feature type="transmembrane region" description="Helical" evidence="6">
    <location>
        <begin position="80"/>
        <end position="104"/>
    </location>
</feature>
<keyword evidence="2" id="KW-0813">Transport</keyword>
<dbReference type="Pfam" id="PF00083">
    <property type="entry name" value="Sugar_tr"/>
    <property type="match status" value="1"/>
</dbReference>
<dbReference type="PANTHER" id="PTHR48020:SF9">
    <property type="entry name" value="MAJOR FACILITATOR SUPERFAMILY (MFS) PROFILE DOMAIN-CONTAINING PROTEIN"/>
    <property type="match status" value="1"/>
</dbReference>
<evidence type="ECO:0000256" key="2">
    <source>
        <dbReference type="ARBA" id="ARBA00022448"/>
    </source>
</evidence>
<dbReference type="GO" id="GO:0022857">
    <property type="term" value="F:transmembrane transporter activity"/>
    <property type="evidence" value="ECO:0007669"/>
    <property type="project" value="InterPro"/>
</dbReference>
<evidence type="ECO:0000256" key="4">
    <source>
        <dbReference type="ARBA" id="ARBA00022989"/>
    </source>
</evidence>
<dbReference type="InterPro" id="IPR036259">
    <property type="entry name" value="MFS_trans_sf"/>
</dbReference>
<sequence>MGIGILLMPESARSVVHKGKHLEIEAFKVWKRIRGIRAHEPHEEFFLMKISTEKAEAEVISDRPSAYLWMDFLTKLRTRLAITYAGIMIFLDQLTGINAIMYYMSAIVMLPGFADLVFIIGVSYPISSLGVTLKVYLLGLIIYEMLFGSYACPT</sequence>
<dbReference type="InterPro" id="IPR050814">
    <property type="entry name" value="Myo-inositol_Transporter"/>
</dbReference>
<accession>A0A9P4K3V0</accession>